<protein>
    <submittedName>
        <fullName evidence="1">Uncharacterized protein</fullName>
    </submittedName>
</protein>
<evidence type="ECO:0000313" key="2">
    <source>
        <dbReference type="Proteomes" id="UP001589733"/>
    </source>
</evidence>
<proteinExistence type="predicted"/>
<evidence type="ECO:0000313" key="1">
    <source>
        <dbReference type="EMBL" id="MFB9995507.1"/>
    </source>
</evidence>
<reference evidence="1 2" key="1">
    <citation type="submission" date="2024-09" db="EMBL/GenBank/DDBJ databases">
        <authorList>
            <person name="Sun Q."/>
            <person name="Mori K."/>
        </authorList>
    </citation>
    <scope>NUCLEOTIDE SEQUENCE [LARGE SCALE GENOMIC DNA]</scope>
    <source>
        <strain evidence="1 2">JCM 13503</strain>
    </source>
</reference>
<dbReference type="Proteomes" id="UP001589733">
    <property type="component" value="Unassembled WGS sequence"/>
</dbReference>
<name>A0ABV6B6W0_9DEIO</name>
<comment type="caution">
    <text evidence="1">The sequence shown here is derived from an EMBL/GenBank/DDBJ whole genome shotgun (WGS) entry which is preliminary data.</text>
</comment>
<dbReference type="RefSeq" id="WP_380017514.1">
    <property type="nucleotide sequence ID" value="NZ_JBHLYR010000101.1"/>
</dbReference>
<gene>
    <name evidence="1" type="ORF">ACFFLM_26605</name>
</gene>
<organism evidence="1 2">
    <name type="scientific">Deinococcus oregonensis</name>
    <dbReference type="NCBI Taxonomy" id="1805970"/>
    <lineage>
        <taxon>Bacteria</taxon>
        <taxon>Thermotogati</taxon>
        <taxon>Deinococcota</taxon>
        <taxon>Deinococci</taxon>
        <taxon>Deinococcales</taxon>
        <taxon>Deinococcaceae</taxon>
        <taxon>Deinococcus</taxon>
    </lineage>
</organism>
<dbReference type="EMBL" id="JBHLYR010000101">
    <property type="protein sequence ID" value="MFB9995507.1"/>
    <property type="molecule type" value="Genomic_DNA"/>
</dbReference>
<keyword evidence="2" id="KW-1185">Reference proteome</keyword>
<accession>A0ABV6B6W0</accession>
<sequence length="132" mass="13869">MTDLTAAQIGELITTALRANDSALQAAKINSALQHGGIILPNSVPHEVDSALRADDNVPEIPLADTPLELLTFRRAGLSSPQLDLVDALASGATLKRDPEMAAWVLTLKNGTVQRVSTNTVVALQHKGVLSA</sequence>